<dbReference type="SUPFAM" id="SSF50405">
    <property type="entry name" value="Actin-crosslinking proteins"/>
    <property type="match status" value="1"/>
</dbReference>
<dbReference type="Gene3D" id="2.60.40.1180">
    <property type="entry name" value="Golgi alpha-mannosidase II"/>
    <property type="match status" value="1"/>
</dbReference>
<protein>
    <recommendedName>
        <fullName evidence="1">Glycosyl hydrolase family 95 catalytic domain-containing protein</fullName>
    </recommendedName>
</protein>
<dbReference type="InterPro" id="IPR012341">
    <property type="entry name" value="6hp_glycosidase-like_sf"/>
</dbReference>
<dbReference type="PANTHER" id="PTHR31084:SF0">
    <property type="entry name" value="ALPHA-L-FUCOSIDASE 2"/>
    <property type="match status" value="1"/>
</dbReference>
<dbReference type="Proteomes" id="UP000277671">
    <property type="component" value="Unassembled WGS sequence"/>
</dbReference>
<gene>
    <name evidence="2" type="ORF">BDK92_0467</name>
</gene>
<dbReference type="InterPro" id="IPR008999">
    <property type="entry name" value="Actin-crosslinking"/>
</dbReference>
<dbReference type="InterPro" id="IPR008928">
    <property type="entry name" value="6-hairpin_glycosidase_sf"/>
</dbReference>
<keyword evidence="3" id="KW-1185">Reference proteome</keyword>
<dbReference type="Gene3D" id="2.80.10.50">
    <property type="match status" value="1"/>
</dbReference>
<dbReference type="Gene3D" id="1.50.10.10">
    <property type="match status" value="1"/>
</dbReference>
<dbReference type="Gene3D" id="2.60.120.260">
    <property type="entry name" value="Galactose-binding domain-like"/>
    <property type="match status" value="1"/>
</dbReference>
<sequence>MVAPASRGTRLIGSSDLEGIVSMKMSTPTRIAAAALLLVGLAVSGESSPAQASPTDAAFNSGTGALNVNYANYLSKHDIVYNRPNTNPLHGLTVGNGRTGAMAWNQNGLTMQVSGVDLSQQSTYAAGNVNLFSNPQMDTGYTTFQQRLSLYDGTLTTKYDSNRTVTVMSSPNSEVMGIHVEDTRPGVTSVGLDLSLWDPNTVQNIADVPDLNTWRTYSTFADTAGVGISRGQTDPNNFGYTLAATVEGASYTSQVVGGRQVRLNITPTSSYTIWFTAASRINSPGLNSVTQARNQLASVKNTGYGTTLNNYRNWWHAFWEKSFVQYSNSAGDADYLENAYYLATYMIAAGGYGNYPMHFINGVFRATQDQSKWSNGYWYWNQRDVYNSFYASNHTELMGGFNRLYSRNLAALKAYTTTRYGSDGLWVPETMGWDGNARGTINSDYVNDLYSTGTEAAYNMYLQYRYTNDENYLRNTAYPYMREAVKFYEDRLSVDGNGRYYMANSNSHETYWDVRNAITDLAAVRLLFPLTISVSNQLGLDSGLRANWQNIVNNLAPYQIQNGAYLPHDPPISQTRNNENVALELVWPYDQTGIGYPDQQTAINTFNVRPHPYGNVWSNDHVHAARLGLADQAFQGMRTMLQKYQNYPNGMTNNTNGVFEYLGIHLAAMNESLMQSYNDKIRVFPAIPSGFVGKFTLLAKDGFLVSSERESNETKYVGLNSLYGKQARVVNPWGTQEVRVRRTSDNAILTTSSAGEITFATAANAVYVLERTAKPLANYSSTTLTGTANQGAKTLLNTASTLGLGGAGSGGLVNNTLLTYDADWHLTTARGYGDYNDDTHHTNTVGATASYTFTGTGVEYLSERNGDMGNVDVYIDNVFQANVNLYVSGARQAQAVVYSKTGLANGTHTIRIVNRATSVGMVDALRILAGGTPPPATGGTAIRAEANGQYVTAGSTPLIANSATIGATQQFDLVSLGSGNVALRSRANSMFVCAENAGAGALVANRPTAGSWETFARVDNPDGTVSFRATVNSNYVTAENGGAEALIANRPAIGPWEKFNLVAS</sequence>
<evidence type="ECO:0000259" key="1">
    <source>
        <dbReference type="Pfam" id="PF22124"/>
    </source>
</evidence>
<feature type="domain" description="Glycosyl hydrolase family 95 catalytic" evidence="1">
    <location>
        <begin position="325"/>
        <end position="642"/>
    </location>
</feature>
<evidence type="ECO:0000313" key="3">
    <source>
        <dbReference type="Proteomes" id="UP000277671"/>
    </source>
</evidence>
<dbReference type="EMBL" id="RBKT01000001">
    <property type="protein sequence ID" value="RKR86243.1"/>
    <property type="molecule type" value="Genomic_DNA"/>
</dbReference>
<proteinExistence type="predicted"/>
<accession>A0A495JBP7</accession>
<name>A0A495JBP7_9ACTN</name>
<comment type="caution">
    <text evidence="2">The sequence shown here is derived from an EMBL/GenBank/DDBJ whole genome shotgun (WGS) entry which is preliminary data.</text>
</comment>
<dbReference type="CDD" id="cd00257">
    <property type="entry name" value="beta-trefoil_FSCN-like"/>
    <property type="match status" value="1"/>
</dbReference>
<dbReference type="Pfam" id="PF22124">
    <property type="entry name" value="Glyco_hydro_95_cat"/>
    <property type="match status" value="1"/>
</dbReference>
<dbReference type="GO" id="GO:0005975">
    <property type="term" value="P:carbohydrate metabolic process"/>
    <property type="evidence" value="ECO:0007669"/>
    <property type="project" value="InterPro"/>
</dbReference>
<dbReference type="AlphaFoldDB" id="A0A495JBP7"/>
<dbReference type="GO" id="GO:0004560">
    <property type="term" value="F:alpha-L-fucosidase activity"/>
    <property type="evidence" value="ECO:0007669"/>
    <property type="project" value="TreeGrafter"/>
</dbReference>
<reference evidence="2 3" key="1">
    <citation type="submission" date="2018-10" db="EMBL/GenBank/DDBJ databases">
        <title>Sequencing the genomes of 1000 actinobacteria strains.</title>
        <authorList>
            <person name="Klenk H.-P."/>
        </authorList>
    </citation>
    <scope>NUCLEOTIDE SEQUENCE [LARGE SCALE GENOMIC DNA]</scope>
    <source>
        <strain evidence="2 3">DSM 45175</strain>
    </source>
</reference>
<dbReference type="SUPFAM" id="SSF48208">
    <property type="entry name" value="Six-hairpin glycosidases"/>
    <property type="match status" value="1"/>
</dbReference>
<organism evidence="2 3">
    <name type="scientific">Micromonospora pisi</name>
    <dbReference type="NCBI Taxonomy" id="589240"/>
    <lineage>
        <taxon>Bacteria</taxon>
        <taxon>Bacillati</taxon>
        <taxon>Actinomycetota</taxon>
        <taxon>Actinomycetes</taxon>
        <taxon>Micromonosporales</taxon>
        <taxon>Micromonosporaceae</taxon>
        <taxon>Micromonospora</taxon>
    </lineage>
</organism>
<dbReference type="InterPro" id="IPR013780">
    <property type="entry name" value="Glyco_hydro_b"/>
</dbReference>
<evidence type="ECO:0000313" key="2">
    <source>
        <dbReference type="EMBL" id="RKR86243.1"/>
    </source>
</evidence>
<dbReference type="PANTHER" id="PTHR31084">
    <property type="entry name" value="ALPHA-L-FUCOSIDASE 2"/>
    <property type="match status" value="1"/>
</dbReference>
<dbReference type="InterPro" id="IPR054363">
    <property type="entry name" value="GH95_cat"/>
</dbReference>